<gene>
    <name evidence="1" type="ORF">HX798_26865</name>
</gene>
<dbReference type="RefSeq" id="WP_177011240.1">
    <property type="nucleotide sequence ID" value="NZ_JACARV010000107.1"/>
</dbReference>
<evidence type="ECO:0000313" key="1">
    <source>
        <dbReference type="EMBL" id="NWC83880.1"/>
    </source>
</evidence>
<dbReference type="AlphaFoldDB" id="A0A7Y7ZGZ9"/>
<name>A0A7Y7ZGZ9_PSEPU</name>
<protein>
    <submittedName>
        <fullName evidence="1">Uncharacterized protein</fullName>
    </submittedName>
</protein>
<organism evidence="1 2">
    <name type="scientific">Pseudomonas putida</name>
    <name type="common">Arthrobacter siderocapsulatus</name>
    <dbReference type="NCBI Taxonomy" id="303"/>
    <lineage>
        <taxon>Bacteria</taxon>
        <taxon>Pseudomonadati</taxon>
        <taxon>Pseudomonadota</taxon>
        <taxon>Gammaproteobacteria</taxon>
        <taxon>Pseudomonadales</taxon>
        <taxon>Pseudomonadaceae</taxon>
        <taxon>Pseudomonas</taxon>
    </lineage>
</organism>
<sequence>MRDDDVPDDCTLKTGQTPECDITSMDKVEPQTMAMRLVVNTKYRPELSVFLMLRKEARAAYARFLDCKSSLRQIERKLGKLDAAGAGRGLPRRDVFQYNAYLREARLYSAQLETLCDMLGRYGQRLDGVIGSLSSRIPMATKLALIGASSSAAWRYEGASPSLHDLVLQDRLEDSSSSAQAGPLMACLQAYRGELLTGRSLPRQAVQMHRFDLEVGACSLKAVAGRDF</sequence>
<evidence type="ECO:0000313" key="2">
    <source>
        <dbReference type="Proteomes" id="UP000542695"/>
    </source>
</evidence>
<reference evidence="1 2" key="1">
    <citation type="submission" date="2020-04" db="EMBL/GenBank/DDBJ databases">
        <title>Molecular characterization of pseudomonads from Agaricus bisporus reveal novel blotch 2 pathogens in Western Europe.</title>
        <authorList>
            <person name="Taparia T."/>
            <person name="Krijger M."/>
            <person name="Haynes E."/>
            <person name="Elpinstone J.G."/>
            <person name="Noble R."/>
            <person name="Van Der Wolf J."/>
        </authorList>
    </citation>
    <scope>NUCLEOTIDE SEQUENCE [LARGE SCALE GENOMIC DNA]</scope>
    <source>
        <strain evidence="1 2">P7765</strain>
    </source>
</reference>
<comment type="caution">
    <text evidence="1">The sequence shown here is derived from an EMBL/GenBank/DDBJ whole genome shotgun (WGS) entry which is preliminary data.</text>
</comment>
<proteinExistence type="predicted"/>
<dbReference type="Proteomes" id="UP000542695">
    <property type="component" value="Unassembled WGS sequence"/>
</dbReference>
<accession>A0A7Y7ZGZ9</accession>
<dbReference type="EMBL" id="JACARV010000107">
    <property type="protein sequence ID" value="NWC83880.1"/>
    <property type="molecule type" value="Genomic_DNA"/>
</dbReference>